<sequence length="189" mass="21068">MKAKTKFWNVPNVLTLARLALVAVVIYFFVTHQMVGALVCFLTAGATDLLDGYIARKYDLITPWGKLLDPLADKLMLLTVLTCFLIQGVIPVWIFCLVLGKELAMIVGAFCLLKTRKVVVYANIFGKLGTFAFTVAVVLLFLHQWVAPWDQIVLYIAVGMSIVSMVQYGVRNVLRKGHEEDGEVLEDSD</sequence>
<evidence type="ECO:0000256" key="1">
    <source>
        <dbReference type="ARBA" id="ARBA00003973"/>
    </source>
</evidence>
<evidence type="ECO:0000256" key="9">
    <source>
        <dbReference type="ARBA" id="ARBA00023136"/>
    </source>
</evidence>
<keyword evidence="10" id="KW-0594">Phospholipid biosynthesis</keyword>
<dbReference type="Gene3D" id="1.20.120.1760">
    <property type="match status" value="1"/>
</dbReference>
<proteinExistence type="inferred from homology"/>
<feature type="transmembrane region" description="Helical" evidence="14">
    <location>
        <begin position="152"/>
        <end position="170"/>
    </location>
</feature>
<keyword evidence="7 14" id="KW-1133">Transmembrane helix</keyword>
<gene>
    <name evidence="15" type="primary">pgsA</name>
    <name evidence="15" type="ORF">H8696_05300</name>
</gene>
<keyword evidence="9 14" id="KW-0472">Membrane</keyword>
<evidence type="ECO:0000256" key="14">
    <source>
        <dbReference type="SAM" id="Phobius"/>
    </source>
</evidence>
<evidence type="ECO:0000256" key="13">
    <source>
        <dbReference type="RuleBase" id="RU003750"/>
    </source>
</evidence>
<evidence type="ECO:0000256" key="7">
    <source>
        <dbReference type="ARBA" id="ARBA00022989"/>
    </source>
</evidence>
<comment type="similarity">
    <text evidence="3 13">Belongs to the CDP-alcohol phosphatidyltransferase class-I family.</text>
</comment>
<dbReference type="GO" id="GO:0016020">
    <property type="term" value="C:membrane"/>
    <property type="evidence" value="ECO:0007669"/>
    <property type="project" value="UniProtKB-SubCell"/>
</dbReference>
<evidence type="ECO:0000256" key="8">
    <source>
        <dbReference type="ARBA" id="ARBA00023098"/>
    </source>
</evidence>
<dbReference type="InterPro" id="IPR048254">
    <property type="entry name" value="CDP_ALCOHOL_P_TRANSF_CS"/>
</dbReference>
<evidence type="ECO:0000313" key="16">
    <source>
        <dbReference type="Proteomes" id="UP000623172"/>
    </source>
</evidence>
<keyword evidence="8" id="KW-0443">Lipid metabolism</keyword>
<dbReference type="NCBIfam" id="TIGR00560">
    <property type="entry name" value="pgsA"/>
    <property type="match status" value="1"/>
</dbReference>
<evidence type="ECO:0000256" key="4">
    <source>
        <dbReference type="ARBA" id="ARBA00022516"/>
    </source>
</evidence>
<evidence type="ECO:0000313" key="15">
    <source>
        <dbReference type="EMBL" id="MBC8531263.1"/>
    </source>
</evidence>
<dbReference type="EC" id="2.7.8.5" evidence="12"/>
<keyword evidence="4" id="KW-0444">Lipid biosynthesis</keyword>
<comment type="function">
    <text evidence="1">This protein catalyzes the committed step to the synthesis of the acidic phospholipids.</text>
</comment>
<accession>A0A926D3U9</accession>
<dbReference type="PANTHER" id="PTHR14269:SF11">
    <property type="entry name" value="CDP-DIACYLGLYCEROL--GLYCEROL-3-PHOSPHATE 3-PHOSPHATIDYLTRANSFERASE"/>
    <property type="match status" value="1"/>
</dbReference>
<reference evidence="15" key="1">
    <citation type="submission" date="2020-08" db="EMBL/GenBank/DDBJ databases">
        <title>Genome public.</title>
        <authorList>
            <person name="Liu C."/>
            <person name="Sun Q."/>
        </authorList>
    </citation>
    <scope>NUCLEOTIDE SEQUENCE</scope>
    <source>
        <strain evidence="15">NSJ-53</strain>
    </source>
</reference>
<dbReference type="PROSITE" id="PS00379">
    <property type="entry name" value="CDP_ALCOHOL_P_TRANSF"/>
    <property type="match status" value="1"/>
</dbReference>
<dbReference type="RefSeq" id="WP_249315555.1">
    <property type="nucleotide sequence ID" value="NZ_JACRSR010000001.1"/>
</dbReference>
<comment type="caution">
    <text evidence="15">The sequence shown here is derived from an EMBL/GenBank/DDBJ whole genome shotgun (WGS) entry which is preliminary data.</text>
</comment>
<evidence type="ECO:0000256" key="10">
    <source>
        <dbReference type="ARBA" id="ARBA00023209"/>
    </source>
</evidence>
<keyword evidence="6 14" id="KW-0812">Transmembrane</keyword>
<dbReference type="InterPro" id="IPR000462">
    <property type="entry name" value="CDP-OH_P_trans"/>
</dbReference>
<dbReference type="AlphaFoldDB" id="A0A926D3U9"/>
<keyword evidence="11" id="KW-1208">Phospholipid metabolism</keyword>
<protein>
    <recommendedName>
        <fullName evidence="12">CDP-diacylglycerol--glycerol-3-phosphate 3-phosphatidyltransferase</fullName>
        <ecNumber evidence="12">2.7.8.5</ecNumber>
    </recommendedName>
</protein>
<dbReference type="PIRSF" id="PIRSF000847">
    <property type="entry name" value="Phos_ph_gly_syn"/>
    <property type="match status" value="1"/>
</dbReference>
<dbReference type="GO" id="GO:0046474">
    <property type="term" value="P:glycerophospholipid biosynthetic process"/>
    <property type="evidence" value="ECO:0007669"/>
    <property type="project" value="TreeGrafter"/>
</dbReference>
<evidence type="ECO:0000256" key="5">
    <source>
        <dbReference type="ARBA" id="ARBA00022679"/>
    </source>
</evidence>
<feature type="transmembrane region" description="Helical" evidence="14">
    <location>
        <begin position="75"/>
        <end position="99"/>
    </location>
</feature>
<dbReference type="GO" id="GO:0008444">
    <property type="term" value="F:CDP-diacylglycerol-glycerol-3-phosphate 3-phosphatidyltransferase activity"/>
    <property type="evidence" value="ECO:0007669"/>
    <property type="project" value="UniProtKB-UniRule"/>
</dbReference>
<evidence type="ECO:0000256" key="12">
    <source>
        <dbReference type="NCBIfam" id="TIGR00560"/>
    </source>
</evidence>
<evidence type="ECO:0000256" key="3">
    <source>
        <dbReference type="ARBA" id="ARBA00010441"/>
    </source>
</evidence>
<keyword evidence="5 13" id="KW-0808">Transferase</keyword>
<evidence type="ECO:0000256" key="6">
    <source>
        <dbReference type="ARBA" id="ARBA00022692"/>
    </source>
</evidence>
<dbReference type="EMBL" id="JACRSR010000001">
    <property type="protein sequence ID" value="MBC8531263.1"/>
    <property type="molecule type" value="Genomic_DNA"/>
</dbReference>
<comment type="subcellular location">
    <subcellularLocation>
        <location evidence="2">Membrane</location>
        <topology evidence="2">Multi-pass membrane protein</topology>
    </subcellularLocation>
</comment>
<dbReference type="Pfam" id="PF01066">
    <property type="entry name" value="CDP-OH_P_transf"/>
    <property type="match status" value="1"/>
</dbReference>
<dbReference type="Proteomes" id="UP000623172">
    <property type="component" value="Unassembled WGS sequence"/>
</dbReference>
<feature type="transmembrane region" description="Helical" evidence="14">
    <location>
        <begin position="120"/>
        <end position="146"/>
    </location>
</feature>
<evidence type="ECO:0000256" key="11">
    <source>
        <dbReference type="ARBA" id="ARBA00023264"/>
    </source>
</evidence>
<organism evidence="15 16">
    <name type="scientific">Gehongia tenuis</name>
    <dbReference type="NCBI Taxonomy" id="2763655"/>
    <lineage>
        <taxon>Bacteria</taxon>
        <taxon>Bacillati</taxon>
        <taxon>Bacillota</taxon>
        <taxon>Clostridia</taxon>
        <taxon>Christensenellales</taxon>
        <taxon>Christensenellaceae</taxon>
        <taxon>Gehongia</taxon>
    </lineage>
</organism>
<dbReference type="InterPro" id="IPR050324">
    <property type="entry name" value="CDP-alcohol_PTase-I"/>
</dbReference>
<dbReference type="InterPro" id="IPR043130">
    <property type="entry name" value="CDP-OH_PTrfase_TM_dom"/>
</dbReference>
<keyword evidence="16" id="KW-1185">Reference proteome</keyword>
<dbReference type="InterPro" id="IPR004570">
    <property type="entry name" value="Phosphatidylglycerol_P_synth"/>
</dbReference>
<name>A0A926D3U9_9FIRM</name>
<evidence type="ECO:0000256" key="2">
    <source>
        <dbReference type="ARBA" id="ARBA00004141"/>
    </source>
</evidence>
<dbReference type="PANTHER" id="PTHR14269">
    <property type="entry name" value="CDP-DIACYLGLYCEROL--GLYCEROL-3-PHOSPHATE 3-PHOSPHATIDYLTRANSFERASE-RELATED"/>
    <property type="match status" value="1"/>
</dbReference>